<evidence type="ECO:0000313" key="2">
    <source>
        <dbReference type="Proteomes" id="UP000260773"/>
    </source>
</evidence>
<dbReference type="EMBL" id="QVEP01000012">
    <property type="protein sequence ID" value="RGB80263.1"/>
    <property type="molecule type" value="Genomic_DNA"/>
</dbReference>
<reference evidence="1 2" key="1">
    <citation type="submission" date="2018-08" db="EMBL/GenBank/DDBJ databases">
        <title>A genome reference for cultivated species of the human gut microbiota.</title>
        <authorList>
            <person name="Zou Y."/>
            <person name="Xue W."/>
            <person name="Luo G."/>
        </authorList>
    </citation>
    <scope>NUCLEOTIDE SEQUENCE [LARGE SCALE GENOMIC DNA]</scope>
    <source>
        <strain evidence="1 2">AF45-17</strain>
    </source>
</reference>
<sequence length="274" mass="29210">MGLNKTIIIRGGGDLATGTISCLHQCGYQVLVLEIAKPTAIRRSVAFSEAMYDGETEVEGIKARKITQFSEAEACWQDGVIPIICDEKAEAVKAVPHFAFVDAAIAKRNLGTTTDMADYVIGLGPGFTAGVDVDVVIETKRGHRLGRIIREGQAIANTGIPGIIGGYGKERVIHSENAGVFHGIAHIGDLVKKGDLIAKVDDAPVYATLDGVLRGILRDGLPVSEHFKIADIDPRLSERENCFTISDKASAIAGGVLRAICIYENGLRSGEGRK</sequence>
<evidence type="ECO:0000313" key="1">
    <source>
        <dbReference type="EMBL" id="RGB80263.1"/>
    </source>
</evidence>
<organism evidence="1 2">
    <name type="scientific">Coprococcus catus</name>
    <dbReference type="NCBI Taxonomy" id="116085"/>
    <lineage>
        <taxon>Bacteria</taxon>
        <taxon>Bacillati</taxon>
        <taxon>Bacillota</taxon>
        <taxon>Clostridia</taxon>
        <taxon>Lachnospirales</taxon>
        <taxon>Lachnospiraceae</taxon>
        <taxon>Coprococcus</taxon>
    </lineage>
</organism>
<accession>A0A3E2TP64</accession>
<proteinExistence type="predicted"/>
<protein>
    <submittedName>
        <fullName evidence="1">EF2563 family selenium-dependent molybdenum hydroxylase system protein</fullName>
    </submittedName>
</protein>
<name>A0A3E2TP64_9FIRM</name>
<comment type="caution">
    <text evidence="1">The sequence shown here is derived from an EMBL/GenBank/DDBJ whole genome shotgun (WGS) entry which is preliminary data.</text>
</comment>
<gene>
    <name evidence="1" type="ORF">DW070_06870</name>
</gene>
<dbReference type="InterPro" id="IPR017695">
    <property type="entry name" value="Se-dep_Mo_hydrolase_YqeB"/>
</dbReference>
<dbReference type="AlphaFoldDB" id="A0A3E2TP64"/>
<dbReference type="NCBIfam" id="TIGR03309">
    <property type="entry name" value="matur_yqeB"/>
    <property type="match status" value="1"/>
</dbReference>
<dbReference type="Proteomes" id="UP000260773">
    <property type="component" value="Unassembled WGS sequence"/>
</dbReference>